<dbReference type="AlphaFoldDB" id="A0A2C9VZV5"/>
<dbReference type="Proteomes" id="UP000091857">
    <property type="component" value="Chromosome 5"/>
</dbReference>
<comment type="caution">
    <text evidence="3">The sequence shown here is derived from an EMBL/GenBank/DDBJ whole genome shotgun (WGS) entry which is preliminary data.</text>
</comment>
<dbReference type="Pfam" id="PF25335">
    <property type="entry name" value="GRDP_C"/>
    <property type="match status" value="1"/>
</dbReference>
<dbReference type="Pfam" id="PF07173">
    <property type="entry name" value="GRDP-like"/>
    <property type="match status" value="1"/>
</dbReference>
<evidence type="ECO:0000313" key="3">
    <source>
        <dbReference type="EMBL" id="OAY51095.1"/>
    </source>
</evidence>
<evidence type="ECO:0008006" key="5">
    <source>
        <dbReference type="Google" id="ProtNLM"/>
    </source>
</evidence>
<dbReference type="Gramene" id="Manes.05G187500.1.v8.1">
    <property type="protein sequence ID" value="Manes.05G187500.1.v8.1.CDS"/>
    <property type="gene ID" value="Manes.05G187500.v8.1"/>
</dbReference>
<feature type="domain" description="GRDP C2" evidence="1">
    <location>
        <begin position="356"/>
        <end position="489"/>
    </location>
</feature>
<reference evidence="4" key="1">
    <citation type="journal article" date="2016" name="Nat. Biotechnol.">
        <title>Sequencing wild and cultivated cassava and related species reveals extensive interspecific hybridization and genetic diversity.</title>
        <authorList>
            <person name="Bredeson J.V."/>
            <person name="Lyons J.B."/>
            <person name="Prochnik S.E."/>
            <person name="Wu G.A."/>
            <person name="Ha C.M."/>
            <person name="Edsinger-Gonzales E."/>
            <person name="Grimwood J."/>
            <person name="Schmutz J."/>
            <person name="Rabbi I.Y."/>
            <person name="Egesi C."/>
            <person name="Nauluvula P."/>
            <person name="Lebot V."/>
            <person name="Ndunguru J."/>
            <person name="Mkamilo G."/>
            <person name="Bart R.S."/>
            <person name="Setter T.L."/>
            <person name="Gleadow R.M."/>
            <person name="Kulakow P."/>
            <person name="Ferguson M.E."/>
            <person name="Rounsley S."/>
            <person name="Rokhsar D.S."/>
        </authorList>
    </citation>
    <scope>NUCLEOTIDE SEQUENCE [LARGE SCALE GENOMIC DNA]</scope>
    <source>
        <strain evidence="4">cv. AM560-2</strain>
    </source>
</reference>
<dbReference type="InterPro" id="IPR009836">
    <property type="entry name" value="GRDP-like"/>
</dbReference>
<keyword evidence="4" id="KW-1185">Reference proteome</keyword>
<dbReference type="STRING" id="3983.A0A2C9VZV5"/>
<dbReference type="PANTHER" id="PTHR34365:SF15">
    <property type="entry name" value="GLYCINE-RICH DOMAIN-CONTAINING PROTEIN 1"/>
    <property type="match status" value="1"/>
</dbReference>
<dbReference type="Pfam" id="PF25334">
    <property type="entry name" value="C2_GRDP"/>
    <property type="match status" value="1"/>
</dbReference>
<dbReference type="PANTHER" id="PTHR34365">
    <property type="entry name" value="ENOLASE (DUF1399)"/>
    <property type="match status" value="1"/>
</dbReference>
<evidence type="ECO:0000313" key="4">
    <source>
        <dbReference type="Proteomes" id="UP000091857"/>
    </source>
</evidence>
<organism evidence="3 4">
    <name type="scientific">Manihot esculenta</name>
    <name type="common">Cassava</name>
    <name type="synonym">Jatropha manihot</name>
    <dbReference type="NCBI Taxonomy" id="3983"/>
    <lineage>
        <taxon>Eukaryota</taxon>
        <taxon>Viridiplantae</taxon>
        <taxon>Streptophyta</taxon>
        <taxon>Embryophyta</taxon>
        <taxon>Tracheophyta</taxon>
        <taxon>Spermatophyta</taxon>
        <taxon>Magnoliopsida</taxon>
        <taxon>eudicotyledons</taxon>
        <taxon>Gunneridae</taxon>
        <taxon>Pentapetalae</taxon>
        <taxon>rosids</taxon>
        <taxon>fabids</taxon>
        <taxon>Malpighiales</taxon>
        <taxon>Euphorbiaceae</taxon>
        <taxon>Crotonoideae</taxon>
        <taxon>Manihoteae</taxon>
        <taxon>Manihot</taxon>
    </lineage>
</organism>
<feature type="domain" description="GRPD C-terminal" evidence="2">
    <location>
        <begin position="512"/>
        <end position="644"/>
    </location>
</feature>
<proteinExistence type="predicted"/>
<protein>
    <recommendedName>
        <fullName evidence="5">Glycine-rich domain-containing protein 1</fullName>
    </recommendedName>
</protein>
<evidence type="ECO:0000259" key="2">
    <source>
        <dbReference type="Pfam" id="PF25335"/>
    </source>
</evidence>
<evidence type="ECO:0000259" key="1">
    <source>
        <dbReference type="Pfam" id="PF25334"/>
    </source>
</evidence>
<dbReference type="InterPro" id="IPR057458">
    <property type="entry name" value="GRDP_C2"/>
</dbReference>
<accession>A0A2C9VZV5</accession>
<gene>
    <name evidence="3" type="ORF">MANES_05G187500v8</name>
</gene>
<dbReference type="InterPro" id="IPR057518">
    <property type="entry name" value="GRDP_C"/>
</dbReference>
<dbReference type="EMBL" id="CM004391">
    <property type="protein sequence ID" value="OAY51095.1"/>
    <property type="molecule type" value="Genomic_DNA"/>
</dbReference>
<sequence>MEKVQELEWAEAQKIAISEDLVAAAKQQLQFLAEVDRHRQLYDGSALNRAIHRLYALYQLLKFVYVMGFFYHVQQYLFVNNKSNARYKYCWLPLLAKQAKSQVSEGPLVVPLDCEWVWHCHKLNPVRYKNDCKELYGRILGSQNVVSSTQASCKKQTEEIWSRMYPCEPYELNLSTQISEDSGNNVLGAQKSTNYDLVSAVKRQSSFYYQVSRSHMSDDVYLEGAVARYKGFLHLIKRNQEKSISQFCVPTYDIDLIWHSHQLRPVSYCKDLVAILGRVLEHDDTDSDRTKGNKLDTGCLQTTKQWEETFGSRYWRAGAMYRGSVPSPLTINVSHLDNLSKVVGSNKYQSMLQIPKKMFTEVMLDIVDVINLPVGCEENLFATFSMKQPDMFFKGNRSISIFPKAKERQVAIFQSEPKGELVCQLMTNSSSVRYLARPGRVLGTASISLQDLMKPDSSLSYERWIELFPNSGTLSSQPINLRIALSFTPPVQAPFMLHLVKAHRQGKGWTCIVDDAGNEIMSLQMRDSMKVEAKYGYLFKKEAVGMTTSGETPILAEFLGAGWSLLNSTWRFQLQNKLNNVGQIFELTGRQKVVILPGRKLEYENGSCEKHKRAENMMTAVEFSAKHPYGRAVALFNLKSGFVQINEEWLVFPGILLAFLLANTLRKEGDFNLSANRESPRELDDALKQAMISKMESDFDWETTGCENCYAVHAIGGTEYNTSNAECKVGDIMKSTTCGGCGGRCGGGSCGGGCGGGGCGGGSCRGGCGGGCNSGHETK</sequence>
<dbReference type="GO" id="GO:0071470">
    <property type="term" value="P:cellular response to osmotic stress"/>
    <property type="evidence" value="ECO:0000318"/>
    <property type="project" value="GO_Central"/>
</dbReference>
<name>A0A2C9VZV5_MANES</name>